<comment type="similarity">
    <text evidence="1">Belongs to the peptidase A1 family.</text>
</comment>
<feature type="compositionally biased region" description="Basic and acidic residues" evidence="3">
    <location>
        <begin position="564"/>
        <end position="573"/>
    </location>
</feature>
<proteinExistence type="inferred from homology"/>
<accession>A0A0L1J3G2</accession>
<keyword evidence="4" id="KW-0812">Transmembrane</keyword>
<evidence type="ECO:0000256" key="5">
    <source>
        <dbReference type="SAM" id="SignalP"/>
    </source>
</evidence>
<dbReference type="CDD" id="cd05471">
    <property type="entry name" value="pepsin_like"/>
    <property type="match status" value="1"/>
</dbReference>
<gene>
    <name evidence="7" type="ORF">ANOM_005938</name>
</gene>
<evidence type="ECO:0000259" key="6">
    <source>
        <dbReference type="PROSITE" id="PS51767"/>
    </source>
</evidence>
<protein>
    <recommendedName>
        <fullName evidence="6">Peptidase A1 domain-containing protein</fullName>
    </recommendedName>
</protein>
<evidence type="ECO:0000256" key="3">
    <source>
        <dbReference type="SAM" id="MobiDB-lite"/>
    </source>
</evidence>
<dbReference type="Gene3D" id="2.40.70.10">
    <property type="entry name" value="Acid Proteases"/>
    <property type="match status" value="2"/>
</dbReference>
<dbReference type="InterPro" id="IPR033121">
    <property type="entry name" value="PEPTIDASE_A1"/>
</dbReference>
<dbReference type="PANTHER" id="PTHR47966">
    <property type="entry name" value="BETA-SITE APP-CLEAVING ENZYME, ISOFORM A-RELATED"/>
    <property type="match status" value="1"/>
</dbReference>
<keyword evidence="2" id="KW-0378">Hydrolase</keyword>
<keyword evidence="8" id="KW-1185">Reference proteome</keyword>
<dbReference type="SUPFAM" id="SSF50630">
    <property type="entry name" value="Acid proteases"/>
    <property type="match status" value="1"/>
</dbReference>
<name>A0A0L1J3G2_ASPN3</name>
<evidence type="ECO:0000256" key="4">
    <source>
        <dbReference type="SAM" id="Phobius"/>
    </source>
</evidence>
<dbReference type="GO" id="GO:0004190">
    <property type="term" value="F:aspartic-type endopeptidase activity"/>
    <property type="evidence" value="ECO:0007669"/>
    <property type="project" value="InterPro"/>
</dbReference>
<dbReference type="GO" id="GO:0000324">
    <property type="term" value="C:fungal-type vacuole"/>
    <property type="evidence" value="ECO:0007669"/>
    <property type="project" value="TreeGrafter"/>
</dbReference>
<dbReference type="EMBL" id="JNOM01000121">
    <property type="protein sequence ID" value="KNG86282.1"/>
    <property type="molecule type" value="Genomic_DNA"/>
</dbReference>
<feature type="chain" id="PRO_5005553311" description="Peptidase A1 domain-containing protein" evidence="5">
    <location>
        <begin position="19"/>
        <end position="583"/>
    </location>
</feature>
<organism evidence="7 8">
    <name type="scientific">Aspergillus nomiae NRRL (strain ATCC 15546 / NRRL 13137 / CBS 260.88 / M93)</name>
    <dbReference type="NCBI Taxonomy" id="1509407"/>
    <lineage>
        <taxon>Eukaryota</taxon>
        <taxon>Fungi</taxon>
        <taxon>Dikarya</taxon>
        <taxon>Ascomycota</taxon>
        <taxon>Pezizomycotina</taxon>
        <taxon>Eurotiomycetes</taxon>
        <taxon>Eurotiomycetidae</taxon>
        <taxon>Eurotiales</taxon>
        <taxon>Aspergillaceae</taxon>
        <taxon>Aspergillus</taxon>
        <taxon>Aspergillus subgen. Circumdati</taxon>
    </lineage>
</organism>
<feature type="domain" description="Peptidase A1" evidence="6">
    <location>
        <begin position="43"/>
        <end position="389"/>
    </location>
</feature>
<evidence type="ECO:0000256" key="1">
    <source>
        <dbReference type="ARBA" id="ARBA00007447"/>
    </source>
</evidence>
<feature type="transmembrane region" description="Helical" evidence="4">
    <location>
        <begin position="431"/>
        <end position="452"/>
    </location>
</feature>
<keyword evidence="4" id="KW-1133">Transmembrane helix</keyword>
<dbReference type="Proteomes" id="UP000037505">
    <property type="component" value="Unassembled WGS sequence"/>
</dbReference>
<dbReference type="PROSITE" id="PS51767">
    <property type="entry name" value="PEPTIDASE_A1"/>
    <property type="match status" value="1"/>
</dbReference>
<dbReference type="AlphaFoldDB" id="A0A0L1J3G2"/>
<dbReference type="GO" id="GO:0006508">
    <property type="term" value="P:proteolysis"/>
    <property type="evidence" value="ECO:0007669"/>
    <property type="project" value="InterPro"/>
</dbReference>
<reference evidence="7 8" key="1">
    <citation type="submission" date="2014-06" db="EMBL/GenBank/DDBJ databases">
        <title>The Genome of the Aflatoxigenic Filamentous Fungus Aspergillus nomius.</title>
        <authorList>
            <person name="Moore M.G."/>
            <person name="Shannon B.M."/>
            <person name="Brian M.M."/>
        </authorList>
    </citation>
    <scope>NUCLEOTIDE SEQUENCE [LARGE SCALE GENOMIC DNA]</scope>
    <source>
        <strain evidence="7 8">NRRL 13137</strain>
    </source>
</reference>
<feature type="compositionally biased region" description="Basic and acidic residues" evidence="3">
    <location>
        <begin position="486"/>
        <end position="495"/>
    </location>
</feature>
<feature type="region of interest" description="Disordered" evidence="3">
    <location>
        <begin position="532"/>
        <end position="583"/>
    </location>
</feature>
<sequence length="583" mass="63007">MKRVAGIALLVGLPICLAKNEPESEPASVEVDVGWYGNDGTWSAVNIWVGSELKTVSLFPSTVDTDTWTVGASGCQNSSVVDCSEKRGGLFDTSKSTTWQPQGSHPGSGDPSIEAYYGNDTIWVGYRPVTEQRIRILNDTDTWIGLLGLGMDQSGHIDNLDLNLMETAYINDSLAPSGTYGYTAGAHYRLKGAPASLTIGGVDRARFYDNNATFHLSRTADPVVSLNTISISSGTEAGDGAYIDEHIAPSNPGGSTYFTLDSSTSYLWLPSNAFDAFGEAFNLTYDDSLGFYTYGNDTSHRDELLAMNISITLSISDLPDSSQSVNITLPFQAFDHSLTYPYPTIPSDTSLPYLPIRRATTNDEQRLGRVFFQEAYLAVDYERVQFSLYQAKFDANLVASHTDIVPIDSYMDQKVKGLLSDKPRLSTAAKAGIGVGTGTGAIIIIAGAYMFIKKRRRAVKSEKGVQLSDTVSNSDCVSENGPGELDSSREHRPELPSDSSCAIYELPGSGIAELDAGPSSVRGRDYAIAREEKRHCSRHSETRSSIAASLASRVTTESSDDEDVPSKGEHRESSGPSPPKYTP</sequence>
<dbReference type="GeneID" id="26807742"/>
<keyword evidence="4" id="KW-0472">Membrane</keyword>
<keyword evidence="5" id="KW-0732">Signal</keyword>
<dbReference type="PANTHER" id="PTHR47966:SF51">
    <property type="entry name" value="BETA-SITE APP-CLEAVING ENZYME, ISOFORM A-RELATED"/>
    <property type="match status" value="1"/>
</dbReference>
<comment type="caution">
    <text evidence="7">The sequence shown here is derived from an EMBL/GenBank/DDBJ whole genome shotgun (WGS) entry which is preliminary data.</text>
</comment>
<dbReference type="RefSeq" id="XP_015407205.1">
    <property type="nucleotide sequence ID" value="XM_015551195.1"/>
</dbReference>
<dbReference type="OrthoDB" id="4074350at2759"/>
<feature type="compositionally biased region" description="Basic and acidic residues" evidence="3">
    <location>
        <begin position="532"/>
        <end position="542"/>
    </location>
</feature>
<dbReference type="InterPro" id="IPR001461">
    <property type="entry name" value="Aspartic_peptidase_A1"/>
</dbReference>
<feature type="region of interest" description="Disordered" evidence="3">
    <location>
        <begin position="470"/>
        <end position="500"/>
    </location>
</feature>
<dbReference type="InterPro" id="IPR021109">
    <property type="entry name" value="Peptidase_aspartic_dom_sf"/>
</dbReference>
<feature type="signal peptide" evidence="5">
    <location>
        <begin position="1"/>
        <end position="18"/>
    </location>
</feature>
<evidence type="ECO:0000256" key="2">
    <source>
        <dbReference type="ARBA" id="ARBA00022801"/>
    </source>
</evidence>
<dbReference type="Pfam" id="PF00026">
    <property type="entry name" value="Asp"/>
    <property type="match status" value="1"/>
</dbReference>
<evidence type="ECO:0000313" key="8">
    <source>
        <dbReference type="Proteomes" id="UP000037505"/>
    </source>
</evidence>
<evidence type="ECO:0000313" key="7">
    <source>
        <dbReference type="EMBL" id="KNG86282.1"/>
    </source>
</evidence>
<feature type="compositionally biased region" description="Polar residues" evidence="3">
    <location>
        <begin position="543"/>
        <end position="557"/>
    </location>
</feature>
<dbReference type="STRING" id="1509407.A0A0L1J3G2"/>
<dbReference type="InterPro" id="IPR034164">
    <property type="entry name" value="Pepsin-like_dom"/>
</dbReference>